<feature type="region of interest" description="Disordered" evidence="1">
    <location>
        <begin position="1"/>
        <end position="81"/>
    </location>
</feature>
<gene>
    <name evidence="2" type="ORF">E2C01_046401</name>
</gene>
<dbReference type="EMBL" id="VSRR010010953">
    <property type="protein sequence ID" value="MPC52530.1"/>
    <property type="molecule type" value="Genomic_DNA"/>
</dbReference>
<feature type="compositionally biased region" description="Basic residues" evidence="1">
    <location>
        <begin position="61"/>
        <end position="73"/>
    </location>
</feature>
<sequence>MQTSPMLALRSELSASERSKLLQGSPGSPRKRSQVLENVPGENCVRSNVKERTSAGERRGPNKWKVKRKRRRKVFGEDSRK</sequence>
<evidence type="ECO:0000313" key="3">
    <source>
        <dbReference type="Proteomes" id="UP000324222"/>
    </source>
</evidence>
<comment type="caution">
    <text evidence="2">The sequence shown here is derived from an EMBL/GenBank/DDBJ whole genome shotgun (WGS) entry which is preliminary data.</text>
</comment>
<protein>
    <submittedName>
        <fullName evidence="2">Uncharacterized protein</fullName>
    </submittedName>
</protein>
<evidence type="ECO:0000256" key="1">
    <source>
        <dbReference type="SAM" id="MobiDB-lite"/>
    </source>
</evidence>
<reference evidence="2 3" key="1">
    <citation type="submission" date="2019-05" db="EMBL/GenBank/DDBJ databases">
        <title>Another draft genome of Portunus trituberculatus and its Hox gene families provides insights of decapod evolution.</title>
        <authorList>
            <person name="Jeong J.-H."/>
            <person name="Song I."/>
            <person name="Kim S."/>
            <person name="Choi T."/>
            <person name="Kim D."/>
            <person name="Ryu S."/>
            <person name="Kim W."/>
        </authorList>
    </citation>
    <scope>NUCLEOTIDE SEQUENCE [LARGE SCALE GENOMIC DNA]</scope>
    <source>
        <tissue evidence="2">Muscle</tissue>
    </source>
</reference>
<accession>A0A5B7FXT0</accession>
<organism evidence="2 3">
    <name type="scientific">Portunus trituberculatus</name>
    <name type="common">Swimming crab</name>
    <name type="synonym">Neptunus trituberculatus</name>
    <dbReference type="NCBI Taxonomy" id="210409"/>
    <lineage>
        <taxon>Eukaryota</taxon>
        <taxon>Metazoa</taxon>
        <taxon>Ecdysozoa</taxon>
        <taxon>Arthropoda</taxon>
        <taxon>Crustacea</taxon>
        <taxon>Multicrustacea</taxon>
        <taxon>Malacostraca</taxon>
        <taxon>Eumalacostraca</taxon>
        <taxon>Eucarida</taxon>
        <taxon>Decapoda</taxon>
        <taxon>Pleocyemata</taxon>
        <taxon>Brachyura</taxon>
        <taxon>Eubrachyura</taxon>
        <taxon>Portunoidea</taxon>
        <taxon>Portunidae</taxon>
        <taxon>Portuninae</taxon>
        <taxon>Portunus</taxon>
    </lineage>
</organism>
<proteinExistence type="predicted"/>
<evidence type="ECO:0000313" key="2">
    <source>
        <dbReference type="EMBL" id="MPC52530.1"/>
    </source>
</evidence>
<name>A0A5B7FXT0_PORTR</name>
<dbReference type="Proteomes" id="UP000324222">
    <property type="component" value="Unassembled WGS sequence"/>
</dbReference>
<keyword evidence="3" id="KW-1185">Reference proteome</keyword>
<feature type="compositionally biased region" description="Basic and acidic residues" evidence="1">
    <location>
        <begin position="48"/>
        <end position="60"/>
    </location>
</feature>
<dbReference type="AlphaFoldDB" id="A0A5B7FXT0"/>